<protein>
    <submittedName>
        <fullName evidence="6">Transcriptional regulator, LacI family</fullName>
    </submittedName>
</protein>
<dbReference type="Gene3D" id="1.10.260.40">
    <property type="entry name" value="lambda repressor-like DNA-binding domains"/>
    <property type="match status" value="1"/>
</dbReference>
<dbReference type="InterPro" id="IPR010982">
    <property type="entry name" value="Lambda_DNA-bd_dom_sf"/>
</dbReference>
<evidence type="ECO:0000256" key="1">
    <source>
        <dbReference type="ARBA" id="ARBA00022491"/>
    </source>
</evidence>
<evidence type="ECO:0000259" key="5">
    <source>
        <dbReference type="PROSITE" id="PS50932"/>
    </source>
</evidence>
<keyword evidence="2" id="KW-0805">Transcription regulation</keyword>
<sequence length="335" mass="38241">MQSKMTIEDIAEKAGVGKATVSRVLNHTGYVSEKTRKKIERVIENCDYVPSATARNFARQDSNMVGVIVPEAHNPYFAAAVEGISGVLEESELLLILCNSNKNFKKEERKLHLLKQQKLKGLIITPSINDMDLKEIKEYKELIHSLHIPVVFMDSGLDFYEWDLVYFDNVAGAYNATKAMIQEGCRDIGIITGDLNTKTARDRYEGYLRALEENSIPLDQKKVYQGDFTTQTAYEMTKKILQSGEYPKTFFTTNNLTTIGFIKAVYDARLELGRDINCISFDKLDTFEELRYSYIERDPMKMGSLAAAMLMERVRDPELPARKYYMPSKIKIDLS</sequence>
<dbReference type="SUPFAM" id="SSF53822">
    <property type="entry name" value="Periplasmic binding protein-like I"/>
    <property type="match status" value="1"/>
</dbReference>
<organism evidence="6 7">
    <name type="scientific">Lactonifactor longoviformis DSM 17459</name>
    <dbReference type="NCBI Taxonomy" id="1122155"/>
    <lineage>
        <taxon>Bacteria</taxon>
        <taxon>Bacillati</taxon>
        <taxon>Bacillota</taxon>
        <taxon>Clostridia</taxon>
        <taxon>Eubacteriales</taxon>
        <taxon>Clostridiaceae</taxon>
        <taxon>Lactonifactor</taxon>
    </lineage>
</organism>
<reference evidence="6 7" key="1">
    <citation type="submission" date="2016-11" db="EMBL/GenBank/DDBJ databases">
        <authorList>
            <person name="Jaros S."/>
            <person name="Januszkiewicz K."/>
            <person name="Wedrychowicz H."/>
        </authorList>
    </citation>
    <scope>NUCLEOTIDE SEQUENCE [LARGE SCALE GENOMIC DNA]</scope>
    <source>
        <strain evidence="6 7">DSM 17459</strain>
    </source>
</reference>
<dbReference type="Proteomes" id="UP000184245">
    <property type="component" value="Unassembled WGS sequence"/>
</dbReference>
<dbReference type="RefSeq" id="WP_158640988.1">
    <property type="nucleotide sequence ID" value="NZ_FQVI01000005.1"/>
</dbReference>
<dbReference type="Gene3D" id="3.40.50.2300">
    <property type="match status" value="2"/>
</dbReference>
<dbReference type="EMBL" id="FQVI01000005">
    <property type="protein sequence ID" value="SHE74622.1"/>
    <property type="molecule type" value="Genomic_DNA"/>
</dbReference>
<evidence type="ECO:0000313" key="7">
    <source>
        <dbReference type="Proteomes" id="UP000184245"/>
    </source>
</evidence>
<keyword evidence="1" id="KW-0678">Repressor</keyword>
<feature type="domain" description="HTH lacI-type" evidence="5">
    <location>
        <begin position="5"/>
        <end position="59"/>
    </location>
</feature>
<dbReference type="GO" id="GO:0000976">
    <property type="term" value="F:transcription cis-regulatory region binding"/>
    <property type="evidence" value="ECO:0007669"/>
    <property type="project" value="TreeGrafter"/>
</dbReference>
<keyword evidence="4" id="KW-0804">Transcription</keyword>
<dbReference type="Pfam" id="PF00356">
    <property type="entry name" value="LacI"/>
    <property type="match status" value="1"/>
</dbReference>
<dbReference type="SMART" id="SM00354">
    <property type="entry name" value="HTH_LACI"/>
    <property type="match status" value="1"/>
</dbReference>
<dbReference type="InterPro" id="IPR001761">
    <property type="entry name" value="Peripla_BP/Lac1_sug-bd_dom"/>
</dbReference>
<name>A0A1M4W0Z8_9CLOT</name>
<dbReference type="GO" id="GO:0003700">
    <property type="term" value="F:DNA-binding transcription factor activity"/>
    <property type="evidence" value="ECO:0007669"/>
    <property type="project" value="TreeGrafter"/>
</dbReference>
<dbReference type="PRINTS" id="PR00036">
    <property type="entry name" value="HTHLACI"/>
</dbReference>
<dbReference type="InterPro" id="IPR000843">
    <property type="entry name" value="HTH_LacI"/>
</dbReference>
<dbReference type="OrthoDB" id="9789891at2"/>
<evidence type="ECO:0000256" key="3">
    <source>
        <dbReference type="ARBA" id="ARBA00023125"/>
    </source>
</evidence>
<dbReference type="PROSITE" id="PS00356">
    <property type="entry name" value="HTH_LACI_1"/>
    <property type="match status" value="1"/>
</dbReference>
<dbReference type="CDD" id="cd01392">
    <property type="entry name" value="HTH_LacI"/>
    <property type="match status" value="1"/>
</dbReference>
<dbReference type="PANTHER" id="PTHR30146:SF148">
    <property type="entry name" value="HTH-TYPE TRANSCRIPTIONAL REPRESSOR PURR-RELATED"/>
    <property type="match status" value="1"/>
</dbReference>
<keyword evidence="7" id="KW-1185">Reference proteome</keyword>
<accession>A0A1M4W0Z8</accession>
<dbReference type="SUPFAM" id="SSF47413">
    <property type="entry name" value="lambda repressor-like DNA-binding domains"/>
    <property type="match status" value="1"/>
</dbReference>
<dbReference type="CDD" id="cd06267">
    <property type="entry name" value="PBP1_LacI_sugar_binding-like"/>
    <property type="match status" value="1"/>
</dbReference>
<dbReference type="STRING" id="1122155.SAMN02745158_01420"/>
<dbReference type="AlphaFoldDB" id="A0A1M4W0Z8"/>
<dbReference type="Pfam" id="PF00532">
    <property type="entry name" value="Peripla_BP_1"/>
    <property type="match status" value="1"/>
</dbReference>
<proteinExistence type="predicted"/>
<evidence type="ECO:0000256" key="2">
    <source>
        <dbReference type="ARBA" id="ARBA00023015"/>
    </source>
</evidence>
<dbReference type="PANTHER" id="PTHR30146">
    <property type="entry name" value="LACI-RELATED TRANSCRIPTIONAL REPRESSOR"/>
    <property type="match status" value="1"/>
</dbReference>
<evidence type="ECO:0000256" key="4">
    <source>
        <dbReference type="ARBA" id="ARBA00023163"/>
    </source>
</evidence>
<keyword evidence="3" id="KW-0238">DNA-binding</keyword>
<dbReference type="PROSITE" id="PS50932">
    <property type="entry name" value="HTH_LACI_2"/>
    <property type="match status" value="1"/>
</dbReference>
<evidence type="ECO:0000313" key="6">
    <source>
        <dbReference type="EMBL" id="SHE74622.1"/>
    </source>
</evidence>
<gene>
    <name evidence="6" type="ORF">SAMN02745158_01420</name>
</gene>
<dbReference type="InterPro" id="IPR028082">
    <property type="entry name" value="Peripla_BP_I"/>
</dbReference>